<reference evidence="4 5" key="1">
    <citation type="submission" date="2019-07" db="EMBL/GenBank/DDBJ databases">
        <authorList>
            <person name="Jastrzebski P J."/>
            <person name="Paukszto L."/>
            <person name="Jastrzebski P J."/>
        </authorList>
    </citation>
    <scope>NUCLEOTIDE SEQUENCE [LARGE SCALE GENOMIC DNA]</scope>
    <source>
        <strain evidence="4 5">WMS-il1</strain>
    </source>
</reference>
<dbReference type="AlphaFoldDB" id="A0A564YL49"/>
<dbReference type="InterPro" id="IPR003140">
    <property type="entry name" value="PLipase/COase/thioEstase"/>
</dbReference>
<proteinExistence type="inferred from homology"/>
<dbReference type="EC" id="3.1.2.22" evidence="2"/>
<dbReference type="InterPro" id="IPR050565">
    <property type="entry name" value="LYPA1-2/EST-like"/>
</dbReference>
<gene>
    <name evidence="4" type="ORF">WMSIL1_LOCUS7446</name>
</gene>
<dbReference type="PANTHER" id="PTHR10655:SF68">
    <property type="entry name" value="PALMITOYL-PROTEIN HYDROLASE"/>
    <property type="match status" value="1"/>
</dbReference>
<name>A0A564YL49_HYMDI</name>
<dbReference type="InterPro" id="IPR029058">
    <property type="entry name" value="AB_hydrolase_fold"/>
</dbReference>
<dbReference type="SUPFAM" id="SSF53474">
    <property type="entry name" value="alpha/beta-Hydrolases"/>
    <property type="match status" value="1"/>
</dbReference>
<evidence type="ECO:0000256" key="2">
    <source>
        <dbReference type="ARBA" id="ARBA00012423"/>
    </source>
</evidence>
<sequence>MGNWMCGHLGKNSPVETLTCEIVKPQVEHKSTLVFLHGLGDTGRNWSQQLKKIVPPHCEIICPNAKPIEVSINQNAIMPAWFDIYGLSVESPQDEKGIAKVAEQVSQLIKTEVETCGIPLNRIVLGGFSQGGSAALFTGITASSLRGLAGVMIFSSWLPLAQQIAADNARIHADRTLPILQCHGGADPLVPYPIGSLTNTLLRNNFSFTNIELHKIEELGHGCNEEEMLLAQNFLQKHLDS</sequence>
<dbReference type="GO" id="GO:0052689">
    <property type="term" value="F:carboxylic ester hydrolase activity"/>
    <property type="evidence" value="ECO:0007669"/>
    <property type="project" value="TreeGrafter"/>
</dbReference>
<accession>A0A564YL49</accession>
<feature type="domain" description="Phospholipase/carboxylesterase/thioesterase" evidence="3">
    <location>
        <begin position="21"/>
        <end position="238"/>
    </location>
</feature>
<dbReference type="PANTHER" id="PTHR10655">
    <property type="entry name" value="LYSOPHOSPHOLIPASE-RELATED"/>
    <property type="match status" value="1"/>
</dbReference>
<evidence type="ECO:0000256" key="1">
    <source>
        <dbReference type="ARBA" id="ARBA00006499"/>
    </source>
</evidence>
<dbReference type="Proteomes" id="UP000321570">
    <property type="component" value="Unassembled WGS sequence"/>
</dbReference>
<dbReference type="GO" id="GO:0008474">
    <property type="term" value="F:palmitoyl-(protein) hydrolase activity"/>
    <property type="evidence" value="ECO:0007669"/>
    <property type="project" value="UniProtKB-EC"/>
</dbReference>
<keyword evidence="5" id="KW-1185">Reference proteome</keyword>
<comment type="similarity">
    <text evidence="1">Belongs to the AB hydrolase superfamily. AB hydrolase 2 family.</text>
</comment>
<evidence type="ECO:0000259" key="3">
    <source>
        <dbReference type="Pfam" id="PF02230"/>
    </source>
</evidence>
<dbReference type="EMBL" id="CABIJS010000256">
    <property type="protein sequence ID" value="VUZ47936.1"/>
    <property type="molecule type" value="Genomic_DNA"/>
</dbReference>
<protein>
    <recommendedName>
        <fullName evidence="2">palmitoyl-protein hydrolase</fullName>
        <ecNumber evidence="2">3.1.2.22</ecNumber>
    </recommendedName>
</protein>
<dbReference type="GO" id="GO:0005737">
    <property type="term" value="C:cytoplasm"/>
    <property type="evidence" value="ECO:0007669"/>
    <property type="project" value="TreeGrafter"/>
</dbReference>
<organism evidence="4 5">
    <name type="scientific">Hymenolepis diminuta</name>
    <name type="common">Rat tapeworm</name>
    <dbReference type="NCBI Taxonomy" id="6216"/>
    <lineage>
        <taxon>Eukaryota</taxon>
        <taxon>Metazoa</taxon>
        <taxon>Spiralia</taxon>
        <taxon>Lophotrochozoa</taxon>
        <taxon>Platyhelminthes</taxon>
        <taxon>Cestoda</taxon>
        <taxon>Eucestoda</taxon>
        <taxon>Cyclophyllidea</taxon>
        <taxon>Hymenolepididae</taxon>
        <taxon>Hymenolepis</taxon>
    </lineage>
</organism>
<dbReference type="Pfam" id="PF02230">
    <property type="entry name" value="Abhydrolase_2"/>
    <property type="match status" value="1"/>
</dbReference>
<evidence type="ECO:0000313" key="4">
    <source>
        <dbReference type="EMBL" id="VUZ47936.1"/>
    </source>
</evidence>
<evidence type="ECO:0000313" key="5">
    <source>
        <dbReference type="Proteomes" id="UP000321570"/>
    </source>
</evidence>
<dbReference type="Gene3D" id="3.40.50.1820">
    <property type="entry name" value="alpha/beta hydrolase"/>
    <property type="match status" value="1"/>
</dbReference>